<reference evidence="1" key="1">
    <citation type="submission" date="2020-01" db="EMBL/GenBank/DDBJ databases">
        <authorList>
            <person name="Mishra B."/>
        </authorList>
    </citation>
    <scope>NUCLEOTIDE SEQUENCE [LARGE SCALE GENOMIC DNA]</scope>
</reference>
<accession>A0A6D2IKH1</accession>
<evidence type="ECO:0000313" key="2">
    <source>
        <dbReference type="Proteomes" id="UP000467841"/>
    </source>
</evidence>
<dbReference type="Proteomes" id="UP000467841">
    <property type="component" value="Unassembled WGS sequence"/>
</dbReference>
<protein>
    <submittedName>
        <fullName evidence="1">Uncharacterized protein</fullName>
    </submittedName>
</protein>
<keyword evidence="2" id="KW-1185">Reference proteome</keyword>
<name>A0A6D2IKH1_9BRAS</name>
<proteinExistence type="predicted"/>
<gene>
    <name evidence="1" type="ORF">MERR_LOCUS12828</name>
</gene>
<comment type="caution">
    <text evidence="1">The sequence shown here is derived from an EMBL/GenBank/DDBJ whole genome shotgun (WGS) entry which is preliminary data.</text>
</comment>
<sequence length="189" mass="20314">MPPNLTTTLKCLKPIIGLTCIFQIKLKDYNFTGTPQTFLVSRIVSDAGDLENLDPSEADATLAAAEAGGKDECHQILTTTLKCLKPIIGLTCIFQIKLKDYYFTATPQTFLVSRIVSDVADLENLDPSEADATLAAAEVVVASSLSRLHFVLGNVETVVVTAECCEHKNSDSVSFSESQPCAVAVTRAE</sequence>
<dbReference type="AlphaFoldDB" id="A0A6D2IKH1"/>
<organism evidence="1 2">
    <name type="scientific">Microthlaspi erraticum</name>
    <dbReference type="NCBI Taxonomy" id="1685480"/>
    <lineage>
        <taxon>Eukaryota</taxon>
        <taxon>Viridiplantae</taxon>
        <taxon>Streptophyta</taxon>
        <taxon>Embryophyta</taxon>
        <taxon>Tracheophyta</taxon>
        <taxon>Spermatophyta</taxon>
        <taxon>Magnoliopsida</taxon>
        <taxon>eudicotyledons</taxon>
        <taxon>Gunneridae</taxon>
        <taxon>Pentapetalae</taxon>
        <taxon>rosids</taxon>
        <taxon>malvids</taxon>
        <taxon>Brassicales</taxon>
        <taxon>Brassicaceae</taxon>
        <taxon>Coluteocarpeae</taxon>
        <taxon>Microthlaspi</taxon>
    </lineage>
</organism>
<dbReference type="EMBL" id="CACVBM020001010">
    <property type="protein sequence ID" value="CAA7025593.1"/>
    <property type="molecule type" value="Genomic_DNA"/>
</dbReference>
<evidence type="ECO:0000313" key="1">
    <source>
        <dbReference type="EMBL" id="CAA7025593.1"/>
    </source>
</evidence>